<comment type="subcellular location">
    <subcellularLocation>
        <location evidence="5">Cell membrane</location>
        <topology evidence="5">Multi-pass membrane protein</topology>
    </subcellularLocation>
    <subcellularLocation>
        <location evidence="1">Membrane</location>
        <topology evidence="1">Multi-pass membrane protein</topology>
    </subcellularLocation>
</comment>
<feature type="transmembrane region" description="Helical" evidence="5">
    <location>
        <begin position="36"/>
        <end position="58"/>
    </location>
</feature>
<feature type="domain" description="ABC transmembrane type-2" evidence="6">
    <location>
        <begin position="35"/>
        <end position="264"/>
    </location>
</feature>
<dbReference type="InterPro" id="IPR000412">
    <property type="entry name" value="ABC_2_transport"/>
</dbReference>
<evidence type="ECO:0000313" key="7">
    <source>
        <dbReference type="EMBL" id="BAJ62729.1"/>
    </source>
</evidence>
<dbReference type="EMBL" id="AP012029">
    <property type="protein sequence ID" value="BAJ62729.1"/>
    <property type="molecule type" value="Genomic_DNA"/>
</dbReference>
<evidence type="ECO:0000256" key="3">
    <source>
        <dbReference type="ARBA" id="ARBA00022989"/>
    </source>
</evidence>
<feature type="transmembrane region" description="Helical" evidence="5">
    <location>
        <begin position="243"/>
        <end position="264"/>
    </location>
</feature>
<keyword evidence="8" id="KW-1185">Reference proteome</keyword>
<evidence type="ECO:0000313" key="8">
    <source>
        <dbReference type="Proteomes" id="UP000008922"/>
    </source>
</evidence>
<feature type="transmembrane region" description="Helical" evidence="5">
    <location>
        <begin position="205"/>
        <end position="223"/>
    </location>
</feature>
<feature type="transmembrane region" description="Helical" evidence="5">
    <location>
        <begin position="151"/>
        <end position="173"/>
    </location>
</feature>
<evidence type="ECO:0000256" key="5">
    <source>
        <dbReference type="RuleBase" id="RU361157"/>
    </source>
</evidence>
<keyword evidence="4 5" id="KW-0472">Membrane</keyword>
<dbReference type="KEGG" id="atm:ANT_06950"/>
<dbReference type="RefSeq" id="WP_013559123.1">
    <property type="nucleotide sequence ID" value="NC_014960.1"/>
</dbReference>
<evidence type="ECO:0000259" key="6">
    <source>
        <dbReference type="PROSITE" id="PS51012"/>
    </source>
</evidence>
<gene>
    <name evidence="7" type="ordered locus">ANT_06950</name>
</gene>
<proteinExistence type="inferred from homology"/>
<accession>E8N2C3</accession>
<comment type="similarity">
    <text evidence="5">Belongs to the ABC-2 integral membrane protein family.</text>
</comment>
<protein>
    <recommendedName>
        <fullName evidence="5">Transport permease protein</fullName>
    </recommendedName>
</protein>
<evidence type="ECO:0000256" key="2">
    <source>
        <dbReference type="ARBA" id="ARBA00022692"/>
    </source>
</evidence>
<feature type="transmembrane region" description="Helical" evidence="5">
    <location>
        <begin position="98"/>
        <end position="118"/>
    </location>
</feature>
<name>E8N2C3_ANATU</name>
<feature type="transmembrane region" description="Helical" evidence="5">
    <location>
        <begin position="64"/>
        <end position="86"/>
    </location>
</feature>
<dbReference type="GO" id="GO:0140359">
    <property type="term" value="F:ABC-type transporter activity"/>
    <property type="evidence" value="ECO:0007669"/>
    <property type="project" value="InterPro"/>
</dbReference>
<dbReference type="eggNOG" id="COG0842">
    <property type="taxonomic scope" value="Bacteria"/>
</dbReference>
<dbReference type="PANTHER" id="PTHR43027">
    <property type="entry name" value="DOXORUBICIN RESISTANCE ABC TRANSPORTER PERMEASE PROTEIN DRRC-RELATED"/>
    <property type="match status" value="1"/>
</dbReference>
<dbReference type="HOGENOM" id="CLU_1021886_0_0_0"/>
<dbReference type="InParanoid" id="E8N2C3"/>
<keyword evidence="2 5" id="KW-0812">Transmembrane</keyword>
<evidence type="ECO:0000256" key="1">
    <source>
        <dbReference type="ARBA" id="ARBA00004141"/>
    </source>
</evidence>
<evidence type="ECO:0000256" key="4">
    <source>
        <dbReference type="ARBA" id="ARBA00023136"/>
    </source>
</evidence>
<dbReference type="Pfam" id="PF01061">
    <property type="entry name" value="ABC2_membrane"/>
    <property type="match status" value="1"/>
</dbReference>
<keyword evidence="5" id="KW-0813">Transport</keyword>
<sequence length="279" mass="31251">MLPPIERRASGARLFWMTVWGRAYPRVVGMQRERSWVFFDVFLPLLSVAAYVFVYRAIRAPEEYVGFVVLGGAMTAFWMNILWSMSSQLYWEKEQGNLALYIISPTSMMAILLGMAIGGLFATLLRATAILLIGSWLFQVQYTIVSFWKLFAVFALSMVALYGLGMMSASMFLLLSREAWHLANLAMEPIYLVTGMYFPVKNLGFWAAAGASLIPLTLGLDAMRQLIFANGAALGFLSVEVEILGLVILSVVFLIGARYLLVVIEKLAIQEGRLTENRR</sequence>
<dbReference type="InterPro" id="IPR047817">
    <property type="entry name" value="ABC2_TM_bact-type"/>
</dbReference>
<dbReference type="InterPro" id="IPR013525">
    <property type="entry name" value="ABC2_TM"/>
</dbReference>
<dbReference type="Proteomes" id="UP000008922">
    <property type="component" value="Chromosome"/>
</dbReference>
<dbReference type="PRINTS" id="PR00164">
    <property type="entry name" value="ABC2TRNSPORT"/>
</dbReference>
<dbReference type="AlphaFoldDB" id="E8N2C3"/>
<keyword evidence="5" id="KW-1003">Cell membrane</keyword>
<dbReference type="GO" id="GO:0043190">
    <property type="term" value="C:ATP-binding cassette (ABC) transporter complex"/>
    <property type="evidence" value="ECO:0007669"/>
    <property type="project" value="InterPro"/>
</dbReference>
<dbReference type="InterPro" id="IPR052902">
    <property type="entry name" value="ABC-2_transporter"/>
</dbReference>
<dbReference type="STRING" id="926569.ANT_06950"/>
<keyword evidence="3 5" id="KW-1133">Transmembrane helix</keyword>
<dbReference type="PROSITE" id="PS51012">
    <property type="entry name" value="ABC_TM2"/>
    <property type="match status" value="1"/>
</dbReference>
<dbReference type="PANTHER" id="PTHR43027:SF1">
    <property type="entry name" value="DOXORUBICIN RESISTANCE ABC TRANSPORTER PERMEASE PROTEIN DRRC-RELATED"/>
    <property type="match status" value="1"/>
</dbReference>
<reference evidence="7 8" key="1">
    <citation type="submission" date="2010-12" db="EMBL/GenBank/DDBJ databases">
        <title>Whole genome sequence of Anaerolinea thermophila UNI-1.</title>
        <authorList>
            <person name="Narita-Yamada S."/>
            <person name="Kishi E."/>
            <person name="Watanabe Y."/>
            <person name="Takasaki K."/>
            <person name="Ankai A."/>
            <person name="Oguchi A."/>
            <person name="Fukui S."/>
            <person name="Takahashi M."/>
            <person name="Yashiro I."/>
            <person name="Hosoyama A."/>
            <person name="Sekiguchi Y."/>
            <person name="Hanada S."/>
            <person name="Fujita N."/>
        </authorList>
    </citation>
    <scope>NUCLEOTIDE SEQUENCE [LARGE SCALE GENOMIC DNA]</scope>
    <source>
        <strain evidence="8">DSM 14523 / JCM 11388 / NBRC 100420 / UNI-1</strain>
    </source>
</reference>
<organism evidence="7 8">
    <name type="scientific">Anaerolinea thermophila (strain DSM 14523 / JCM 11388 / NBRC 100420 / UNI-1)</name>
    <dbReference type="NCBI Taxonomy" id="926569"/>
    <lineage>
        <taxon>Bacteria</taxon>
        <taxon>Bacillati</taxon>
        <taxon>Chloroflexota</taxon>
        <taxon>Anaerolineae</taxon>
        <taxon>Anaerolineales</taxon>
        <taxon>Anaerolineaceae</taxon>
        <taxon>Anaerolinea</taxon>
    </lineage>
</organism>